<evidence type="ECO:0000313" key="4">
    <source>
        <dbReference type="EMBL" id="GMH83785.1"/>
    </source>
</evidence>
<evidence type="ECO:0000256" key="2">
    <source>
        <dbReference type="SAM" id="MobiDB-lite"/>
    </source>
</evidence>
<sequence length="1032" mass="117676">MSTRSRLGSSSSPPATPGIDVSTLSAEIDFTPQFKLNLPSLNATTTRKPKKTANQRVQEILQEAESDAKKSAHFWDDPRRIVKAQRLAKLYNGNIGDSHIRKSVEKRTDDEVPDKGFVGGYRNGLNLFGEEAQTQKTRVRDKINFTRRDLEVAHEKLKHAAERFDEHTSRRLKSFDEKEIFADDLQDLLFRIFLVKTTLPECAALIHDFDADDSGSVDYGEFLTSFFRLSVEHKQELSLEADYTSHKVRDKMKAKEKKAIEKFAKSQNVVVKQNYGLRDLHSGLDKIAIKSALYDRARGIPMSQFDSRQMDPTGFKQQLLRMFGIRVNLRELGALFEYFDRDSSGLIDMTEFLISFFQLAGRGEEARERMRRQKENGGRPVTPPEPVANNDNKAAQKAMSKIRAMANSGDTPFNLKDAFDHFDRDGSGSVNHDELKSVVKEICGGELTSKEIQCVIELFDPNNDGEIAYDEFAYSFYNRRGVTKDNVDLNLVRVVENIKRREQEEGQREEGEMAMMQAMEASKRHKNPPIVMTKELIKLASHVMDQVRQRTAKMSLKEAFNHFDTDNSGSISHDELTVAIREVSGKKLRAAENAAIIAMFDPNNDGSVAYDEFCWTFYNRREAVRKMEHLMNMQQAAKRVDGKRGKVILEKMQKMEERNAEYLPDIHFQPTDGPSTKTAKIASTLINSLQKSKQRIRHSSLKQSRSCTLIRCTTPEADKKTGQAIATLGREFKAKVLKYDMKWVALKELTALLYRRSIRGSHFIELMHKDTFNGGFISRKDFSLMMVESLSDLHVQSHNRIYSCFDPDHDDCVFIGELAVAIEAISCTNSTKMMCDVFQTLVYCSQFEEEVPEEEQGSLKSKEHEQELKRQSTMRTLDYEKMVLSFITLCLKDEDAARIAHAFRDAWEAHGFGKPAPLLVRREQTITWGGKYQSLGFEDYKRVVCTSPKLTSLIEELCDGIQKIARGAAKTFGATNAKSSNPGLVKDKNTGRMRRKTNRKKQRRRAATSFHMEDFQVHGNHAERPRKDSSGM</sequence>
<dbReference type="PROSITE" id="PS00018">
    <property type="entry name" value="EF_HAND_1"/>
    <property type="match status" value="6"/>
</dbReference>
<organism evidence="4 5">
    <name type="scientific">Triparma verrucosa</name>
    <dbReference type="NCBI Taxonomy" id="1606542"/>
    <lineage>
        <taxon>Eukaryota</taxon>
        <taxon>Sar</taxon>
        <taxon>Stramenopiles</taxon>
        <taxon>Ochrophyta</taxon>
        <taxon>Bolidophyceae</taxon>
        <taxon>Parmales</taxon>
        <taxon>Triparmaceae</taxon>
        <taxon>Triparma</taxon>
    </lineage>
</organism>
<feature type="compositionally biased region" description="Basic and acidic residues" evidence="2">
    <location>
        <begin position="368"/>
        <end position="377"/>
    </location>
</feature>
<comment type="caution">
    <text evidence="4">The sequence shown here is derived from an EMBL/GenBank/DDBJ whole genome shotgun (WGS) entry which is preliminary data.</text>
</comment>
<dbReference type="PANTHER" id="PTHR23064">
    <property type="entry name" value="TROPONIN"/>
    <property type="match status" value="1"/>
</dbReference>
<dbReference type="Proteomes" id="UP001165160">
    <property type="component" value="Unassembled WGS sequence"/>
</dbReference>
<evidence type="ECO:0000259" key="3">
    <source>
        <dbReference type="PROSITE" id="PS50222"/>
    </source>
</evidence>
<feature type="domain" description="EF-hand" evidence="3">
    <location>
        <begin position="410"/>
        <end position="445"/>
    </location>
</feature>
<dbReference type="Pfam" id="PF13499">
    <property type="entry name" value="EF-hand_7"/>
    <property type="match status" value="2"/>
</dbReference>
<reference evidence="5" key="1">
    <citation type="journal article" date="2023" name="Commun. Biol.">
        <title>Genome analysis of Parmales, the sister group of diatoms, reveals the evolutionary specialization of diatoms from phago-mixotrophs to photoautotrophs.</title>
        <authorList>
            <person name="Ban H."/>
            <person name="Sato S."/>
            <person name="Yoshikawa S."/>
            <person name="Yamada K."/>
            <person name="Nakamura Y."/>
            <person name="Ichinomiya M."/>
            <person name="Sato N."/>
            <person name="Blanc-Mathieu R."/>
            <person name="Endo H."/>
            <person name="Kuwata A."/>
            <person name="Ogata H."/>
        </authorList>
    </citation>
    <scope>NUCLEOTIDE SEQUENCE [LARGE SCALE GENOMIC DNA]</scope>
    <source>
        <strain evidence="5">NIES 3699</strain>
    </source>
</reference>
<feature type="compositionally biased region" description="Basic residues" evidence="2">
    <location>
        <begin position="991"/>
        <end position="1006"/>
    </location>
</feature>
<dbReference type="InterPro" id="IPR002048">
    <property type="entry name" value="EF_hand_dom"/>
</dbReference>
<feature type="region of interest" description="Disordered" evidence="2">
    <location>
        <begin position="368"/>
        <end position="391"/>
    </location>
</feature>
<dbReference type="AlphaFoldDB" id="A0A9W7BCS7"/>
<protein>
    <recommendedName>
        <fullName evidence="3">EF-hand domain-containing protein</fullName>
    </recommendedName>
</protein>
<dbReference type="InterPro" id="IPR011992">
    <property type="entry name" value="EF-hand-dom_pair"/>
</dbReference>
<dbReference type="InterPro" id="IPR052591">
    <property type="entry name" value="CML21-like"/>
</dbReference>
<dbReference type="GO" id="GO:0005509">
    <property type="term" value="F:calcium ion binding"/>
    <property type="evidence" value="ECO:0007669"/>
    <property type="project" value="InterPro"/>
</dbReference>
<feature type="domain" description="EF-hand" evidence="3">
    <location>
        <begin position="447"/>
        <end position="482"/>
    </location>
</feature>
<evidence type="ECO:0000313" key="5">
    <source>
        <dbReference type="Proteomes" id="UP001165160"/>
    </source>
</evidence>
<dbReference type="PROSITE" id="PS50222">
    <property type="entry name" value="EF_HAND_2"/>
    <property type="match status" value="5"/>
</dbReference>
<feature type="compositionally biased region" description="Low complexity" evidence="2">
    <location>
        <begin position="1"/>
        <end position="12"/>
    </location>
</feature>
<keyword evidence="5" id="KW-1185">Reference proteome</keyword>
<feature type="compositionally biased region" description="Basic and acidic residues" evidence="2">
    <location>
        <begin position="1011"/>
        <end position="1032"/>
    </location>
</feature>
<dbReference type="SUPFAM" id="SSF47473">
    <property type="entry name" value="EF-hand"/>
    <property type="match status" value="3"/>
</dbReference>
<dbReference type="InterPro" id="IPR018247">
    <property type="entry name" value="EF_Hand_1_Ca_BS"/>
</dbReference>
<dbReference type="Gene3D" id="1.10.238.10">
    <property type="entry name" value="EF-hand"/>
    <property type="match status" value="3"/>
</dbReference>
<keyword evidence="1" id="KW-0106">Calcium</keyword>
<evidence type="ECO:0000256" key="1">
    <source>
        <dbReference type="ARBA" id="ARBA00022837"/>
    </source>
</evidence>
<feature type="domain" description="EF-hand" evidence="3">
    <location>
        <begin position="327"/>
        <end position="362"/>
    </location>
</feature>
<feature type="region of interest" description="Disordered" evidence="2">
    <location>
        <begin position="1"/>
        <end position="20"/>
    </location>
</feature>
<dbReference type="EMBL" id="BRXX01000030">
    <property type="protein sequence ID" value="GMH83785.1"/>
    <property type="molecule type" value="Genomic_DNA"/>
</dbReference>
<name>A0A9W7BCS7_9STRA</name>
<dbReference type="SMART" id="SM00054">
    <property type="entry name" value="EFh"/>
    <property type="match status" value="6"/>
</dbReference>
<accession>A0A9W7BCS7</accession>
<feature type="domain" description="EF-hand" evidence="3">
    <location>
        <begin position="197"/>
        <end position="232"/>
    </location>
</feature>
<gene>
    <name evidence="4" type="ORF">TrVE_jg3514</name>
</gene>
<dbReference type="Pfam" id="PF13833">
    <property type="entry name" value="EF-hand_8"/>
    <property type="match status" value="1"/>
</dbReference>
<feature type="domain" description="EF-hand" evidence="3">
    <location>
        <begin position="551"/>
        <end position="586"/>
    </location>
</feature>
<feature type="region of interest" description="Disordered" evidence="2">
    <location>
        <begin position="975"/>
        <end position="1032"/>
    </location>
</feature>
<dbReference type="CDD" id="cd00051">
    <property type="entry name" value="EFh"/>
    <property type="match status" value="2"/>
</dbReference>
<proteinExistence type="predicted"/>